<evidence type="ECO:0000259" key="9">
    <source>
        <dbReference type="Pfam" id="PF13962"/>
    </source>
</evidence>
<feature type="repeat" description="ANK" evidence="7">
    <location>
        <begin position="182"/>
        <end position="204"/>
    </location>
</feature>
<evidence type="ECO:0000256" key="2">
    <source>
        <dbReference type="ARBA" id="ARBA00022692"/>
    </source>
</evidence>
<dbReference type="InterPro" id="IPR036770">
    <property type="entry name" value="Ankyrin_rpt-contain_sf"/>
</dbReference>
<dbReference type="InterPro" id="IPR026961">
    <property type="entry name" value="PGG_dom"/>
</dbReference>
<keyword evidence="5 7" id="KW-0040">ANK repeat</keyword>
<dbReference type="Pfam" id="PF13962">
    <property type="entry name" value="PGG"/>
    <property type="match status" value="1"/>
</dbReference>
<evidence type="ECO:0000256" key="1">
    <source>
        <dbReference type="ARBA" id="ARBA00004141"/>
    </source>
</evidence>
<organism evidence="10 11">
    <name type="scientific">Vitis vinifera</name>
    <name type="common">Grape</name>
    <dbReference type="NCBI Taxonomy" id="29760"/>
    <lineage>
        <taxon>Eukaryota</taxon>
        <taxon>Viridiplantae</taxon>
        <taxon>Streptophyta</taxon>
        <taxon>Embryophyta</taxon>
        <taxon>Tracheophyta</taxon>
        <taxon>Spermatophyta</taxon>
        <taxon>Magnoliopsida</taxon>
        <taxon>eudicotyledons</taxon>
        <taxon>Gunneridae</taxon>
        <taxon>Pentapetalae</taxon>
        <taxon>rosids</taxon>
        <taxon>Vitales</taxon>
        <taxon>Vitaceae</taxon>
        <taxon>Viteae</taxon>
        <taxon>Vitis</taxon>
    </lineage>
</organism>
<proteinExistence type="predicted"/>
<dbReference type="PROSITE" id="PS50088">
    <property type="entry name" value="ANK_REPEAT"/>
    <property type="match status" value="3"/>
</dbReference>
<dbReference type="PRINTS" id="PR01415">
    <property type="entry name" value="ANKYRIN"/>
</dbReference>
<dbReference type="FunFam" id="1.25.40.20:FF:000672">
    <property type="entry name" value="Uncharacterized protein"/>
    <property type="match status" value="1"/>
</dbReference>
<feature type="domain" description="PGG" evidence="9">
    <location>
        <begin position="540"/>
        <end position="647"/>
    </location>
</feature>
<evidence type="ECO:0000256" key="8">
    <source>
        <dbReference type="SAM" id="Phobius"/>
    </source>
</evidence>
<dbReference type="EMBL" id="QGNW01000719">
    <property type="protein sequence ID" value="RVW64503.1"/>
    <property type="molecule type" value="Genomic_DNA"/>
</dbReference>
<dbReference type="PANTHER" id="PTHR24186:SF53">
    <property type="entry name" value="PGG DOMAIN-CONTAINING PROTEIN"/>
    <property type="match status" value="1"/>
</dbReference>
<gene>
    <name evidence="10" type="primary">VvCHDp000818_10</name>
    <name evidence="10" type="ORF">CK203_040341</name>
</gene>
<dbReference type="SMART" id="SM00248">
    <property type="entry name" value="ANK"/>
    <property type="match status" value="7"/>
</dbReference>
<keyword evidence="4 8" id="KW-1133">Transmembrane helix</keyword>
<name>A0A438FX21_VITVI</name>
<protein>
    <submittedName>
        <fullName evidence="10">Ankyrin repeat-containing protein</fullName>
    </submittedName>
</protein>
<keyword evidence="2 8" id="KW-0812">Transmembrane</keyword>
<dbReference type="GO" id="GO:0016020">
    <property type="term" value="C:membrane"/>
    <property type="evidence" value="ECO:0007669"/>
    <property type="project" value="UniProtKB-SubCell"/>
</dbReference>
<evidence type="ECO:0000256" key="6">
    <source>
        <dbReference type="ARBA" id="ARBA00023136"/>
    </source>
</evidence>
<comment type="subcellular location">
    <subcellularLocation>
        <location evidence="1">Membrane</location>
        <topology evidence="1">Multi-pass membrane protein</topology>
    </subcellularLocation>
</comment>
<reference evidence="10 11" key="1">
    <citation type="journal article" date="2018" name="PLoS Genet.">
        <title>Population sequencing reveals clonal diversity and ancestral inbreeding in the grapevine cultivar Chardonnay.</title>
        <authorList>
            <person name="Roach M.J."/>
            <person name="Johnson D.L."/>
            <person name="Bohlmann J."/>
            <person name="van Vuuren H.J."/>
            <person name="Jones S.J."/>
            <person name="Pretorius I.S."/>
            <person name="Schmidt S.A."/>
            <person name="Borneman A.R."/>
        </authorList>
    </citation>
    <scope>NUCLEOTIDE SEQUENCE [LARGE SCALE GENOMIC DNA]</scope>
    <source>
        <strain evidence="11">cv. Chardonnay</strain>
        <tissue evidence="10">Leaf</tissue>
    </source>
</reference>
<dbReference type="PROSITE" id="PS50297">
    <property type="entry name" value="ANK_REP_REGION"/>
    <property type="match status" value="2"/>
</dbReference>
<evidence type="ECO:0000256" key="5">
    <source>
        <dbReference type="ARBA" id="ARBA00023043"/>
    </source>
</evidence>
<dbReference type="Proteomes" id="UP000288805">
    <property type="component" value="Unassembled WGS sequence"/>
</dbReference>
<feature type="repeat" description="ANK" evidence="7">
    <location>
        <begin position="264"/>
        <end position="296"/>
    </location>
</feature>
<dbReference type="AlphaFoldDB" id="A0A438FX21"/>
<dbReference type="SUPFAM" id="SSF48403">
    <property type="entry name" value="Ankyrin repeat"/>
    <property type="match status" value="1"/>
</dbReference>
<dbReference type="Pfam" id="PF12796">
    <property type="entry name" value="Ank_2"/>
    <property type="match status" value="2"/>
</dbReference>
<accession>A0A438FX21</accession>
<dbReference type="Pfam" id="PF14223">
    <property type="entry name" value="Retrotran_gag_2"/>
    <property type="match status" value="1"/>
</dbReference>
<evidence type="ECO:0000256" key="4">
    <source>
        <dbReference type="ARBA" id="ARBA00022989"/>
    </source>
</evidence>
<evidence type="ECO:0000313" key="11">
    <source>
        <dbReference type="Proteomes" id="UP000288805"/>
    </source>
</evidence>
<feature type="transmembrane region" description="Helical" evidence="8">
    <location>
        <begin position="587"/>
        <end position="609"/>
    </location>
</feature>
<evidence type="ECO:0000256" key="3">
    <source>
        <dbReference type="ARBA" id="ARBA00022737"/>
    </source>
</evidence>
<sequence length="697" mass="79025">MVIPIQPIIPCFQGSGYDIWSSKMRTLFISEDLWELVDMGYIEEEIPKNAIRDVRKKDAKALFLIQQAIAENIFPQISKATKSKEAWDALQIEYQRTTKVATQDGDGSQTSIKTMDDIVYEAAAMGDIEILEEIPESEFEVQLSPKHNTILHIASEFGQTECVKWILELPSCSSLLQRPNMNGDTPLHLAAREGHLEVVEALINTAKQLPLDIETKTRSEKVMLRMTNKEKDTALHEAVRYWHSDVVKLLIEEDPDFSYGANDSGTTPLYMAAERGYRDVVKIIIDNSTSPSYNGLMGRSALHAAVICNNQGSMLHNAQGITKMILGWKSDLTKQVDENWWSPLHCGAERGCDPTIVGELLKIDKSLAYLRIKDGNKTALHIASFHHHTKIVEEILSHSPGCREQVDDKGNNAFHFAMMKKGDDDYYIHSYFRSKWLRTRGLVNEKDAQGNTPLHLLSCYQIRDVGLLWRPQVDKKAYNNEKLTAYDMTLKAKENVSAKRIQEQFEWVMPGNTSMAREKSMKKMKKEKESKEYKEKYTSELRKQGETHLIVSALITTVTFAAGFTLPGGYKEDDGKAILSKKAAFRAFVVTDTIAMVSSLCAVFLHFFMTMRKREKFLEKHLLWAFIFTMVGMGAMAIAFATGLYVVLPHSSALSFLTCILCSCFFLSFVVEYCQFWRGTISDTVDKITSSLKKKKE</sequence>
<evidence type="ECO:0000313" key="10">
    <source>
        <dbReference type="EMBL" id="RVW64503.1"/>
    </source>
</evidence>
<feature type="transmembrane region" description="Helical" evidence="8">
    <location>
        <begin position="653"/>
        <end position="671"/>
    </location>
</feature>
<feature type="repeat" description="ANK" evidence="7">
    <location>
        <begin position="230"/>
        <end position="262"/>
    </location>
</feature>
<dbReference type="Gene3D" id="1.25.40.20">
    <property type="entry name" value="Ankyrin repeat-containing domain"/>
    <property type="match status" value="1"/>
</dbReference>
<keyword evidence="3" id="KW-0677">Repeat</keyword>
<keyword evidence="6 8" id="KW-0472">Membrane</keyword>
<evidence type="ECO:0000256" key="7">
    <source>
        <dbReference type="PROSITE-ProRule" id="PRU00023"/>
    </source>
</evidence>
<dbReference type="PANTHER" id="PTHR24186">
    <property type="entry name" value="PROTEIN PHOSPHATASE 1 REGULATORY SUBUNIT"/>
    <property type="match status" value="1"/>
</dbReference>
<comment type="caution">
    <text evidence="10">The sequence shown here is derived from an EMBL/GenBank/DDBJ whole genome shotgun (WGS) entry which is preliminary data.</text>
</comment>
<feature type="transmembrane region" description="Helical" evidence="8">
    <location>
        <begin position="621"/>
        <end position="647"/>
    </location>
</feature>
<dbReference type="InterPro" id="IPR002110">
    <property type="entry name" value="Ankyrin_rpt"/>
</dbReference>